<evidence type="ECO:0000256" key="1">
    <source>
        <dbReference type="SAM" id="Phobius"/>
    </source>
</evidence>
<gene>
    <name evidence="2" type="ORF">M422DRAFT_55594</name>
</gene>
<dbReference type="Proteomes" id="UP000054279">
    <property type="component" value="Unassembled WGS sequence"/>
</dbReference>
<reference evidence="2 3" key="1">
    <citation type="submission" date="2014-06" db="EMBL/GenBank/DDBJ databases">
        <title>Evolutionary Origins and Diversification of the Mycorrhizal Mutualists.</title>
        <authorList>
            <consortium name="DOE Joint Genome Institute"/>
            <consortium name="Mycorrhizal Genomics Consortium"/>
            <person name="Kohler A."/>
            <person name="Kuo A."/>
            <person name="Nagy L.G."/>
            <person name="Floudas D."/>
            <person name="Copeland A."/>
            <person name="Barry K.W."/>
            <person name="Cichocki N."/>
            <person name="Veneault-Fourrey C."/>
            <person name="LaButti K."/>
            <person name="Lindquist E.A."/>
            <person name="Lipzen A."/>
            <person name="Lundell T."/>
            <person name="Morin E."/>
            <person name="Murat C."/>
            <person name="Riley R."/>
            <person name="Ohm R."/>
            <person name="Sun H."/>
            <person name="Tunlid A."/>
            <person name="Henrissat B."/>
            <person name="Grigoriev I.V."/>
            <person name="Hibbett D.S."/>
            <person name="Martin F."/>
        </authorList>
    </citation>
    <scope>NUCLEOTIDE SEQUENCE [LARGE SCALE GENOMIC DNA]</scope>
    <source>
        <strain evidence="2 3">SS14</strain>
    </source>
</reference>
<keyword evidence="3" id="KW-1185">Reference proteome</keyword>
<protein>
    <submittedName>
        <fullName evidence="2">Uncharacterized protein</fullName>
    </submittedName>
</protein>
<dbReference type="EMBL" id="KN837374">
    <property type="protein sequence ID" value="KIJ26334.1"/>
    <property type="molecule type" value="Genomic_DNA"/>
</dbReference>
<keyword evidence="1" id="KW-0472">Membrane</keyword>
<accession>A0A0C9TWZ1</accession>
<dbReference type="AlphaFoldDB" id="A0A0C9TWZ1"/>
<evidence type="ECO:0000313" key="2">
    <source>
        <dbReference type="EMBL" id="KIJ26334.1"/>
    </source>
</evidence>
<name>A0A0C9TWZ1_SPHS4</name>
<dbReference type="HOGENOM" id="CLU_998084_0_0_1"/>
<sequence>MQTVTQADIGAKDSWDDSLDVEFGIPCYYRTGIDMVIFLVRLNKQKEVLSKVYIIVAIDSPIAVILGFYSSHVMNMLTPMSAISLYLKWTFEYEIGLLNKRKDPDTEKAIQKYIGRHFKIDYDFPCTHTPQRYRHIGDRHTWSFPLYTNTKGRNSAIDPVVCANTWNHERLWTKAEPQDAAKWTHFFEFKMLRDITLLFQYTQYKQLQSDLMPWIDHIRASQTNNLSEENFQILGEYSGSTTYSQVTNEIVPRMRTWLVLELIVRAWFEVRKPNEIHVA</sequence>
<keyword evidence="1" id="KW-1133">Transmembrane helix</keyword>
<proteinExistence type="predicted"/>
<organism evidence="2 3">
    <name type="scientific">Sphaerobolus stellatus (strain SS14)</name>
    <dbReference type="NCBI Taxonomy" id="990650"/>
    <lineage>
        <taxon>Eukaryota</taxon>
        <taxon>Fungi</taxon>
        <taxon>Dikarya</taxon>
        <taxon>Basidiomycota</taxon>
        <taxon>Agaricomycotina</taxon>
        <taxon>Agaricomycetes</taxon>
        <taxon>Phallomycetidae</taxon>
        <taxon>Geastrales</taxon>
        <taxon>Sphaerobolaceae</taxon>
        <taxon>Sphaerobolus</taxon>
    </lineage>
</organism>
<dbReference type="OrthoDB" id="3041043at2759"/>
<keyword evidence="1" id="KW-0812">Transmembrane</keyword>
<feature type="transmembrane region" description="Helical" evidence="1">
    <location>
        <begin position="52"/>
        <end position="70"/>
    </location>
</feature>
<evidence type="ECO:0000313" key="3">
    <source>
        <dbReference type="Proteomes" id="UP000054279"/>
    </source>
</evidence>